<feature type="compositionally biased region" description="Low complexity" evidence="1">
    <location>
        <begin position="1962"/>
        <end position="1995"/>
    </location>
</feature>
<organism evidence="2 3">
    <name type="scientific">Blomia tropicalis</name>
    <name type="common">Mite</name>
    <dbReference type="NCBI Taxonomy" id="40697"/>
    <lineage>
        <taxon>Eukaryota</taxon>
        <taxon>Metazoa</taxon>
        <taxon>Ecdysozoa</taxon>
        <taxon>Arthropoda</taxon>
        <taxon>Chelicerata</taxon>
        <taxon>Arachnida</taxon>
        <taxon>Acari</taxon>
        <taxon>Acariformes</taxon>
        <taxon>Sarcoptiformes</taxon>
        <taxon>Astigmata</taxon>
        <taxon>Glycyphagoidea</taxon>
        <taxon>Echimyopodidae</taxon>
        <taxon>Blomia</taxon>
    </lineage>
</organism>
<dbReference type="OMA" id="GNRKQIF"/>
<feature type="region of interest" description="Disordered" evidence="1">
    <location>
        <begin position="87"/>
        <end position="110"/>
    </location>
</feature>
<name>A0A9Q0M401_BLOTA</name>
<feature type="region of interest" description="Disordered" evidence="1">
    <location>
        <begin position="126"/>
        <end position="146"/>
    </location>
</feature>
<feature type="region of interest" description="Disordered" evidence="1">
    <location>
        <begin position="2549"/>
        <end position="2613"/>
    </location>
</feature>
<feature type="compositionally biased region" description="Low complexity" evidence="1">
    <location>
        <begin position="1041"/>
        <end position="1055"/>
    </location>
</feature>
<dbReference type="EMBL" id="JAPWDV010000003">
    <property type="protein sequence ID" value="KAJ6218449.1"/>
    <property type="molecule type" value="Genomic_DNA"/>
</dbReference>
<feature type="compositionally biased region" description="Polar residues" evidence="1">
    <location>
        <begin position="2002"/>
        <end position="2017"/>
    </location>
</feature>
<feature type="compositionally biased region" description="Polar residues" evidence="1">
    <location>
        <begin position="2208"/>
        <end position="2223"/>
    </location>
</feature>
<feature type="compositionally biased region" description="Polar residues" evidence="1">
    <location>
        <begin position="636"/>
        <end position="648"/>
    </location>
</feature>
<feature type="compositionally biased region" description="Basic residues" evidence="1">
    <location>
        <begin position="770"/>
        <end position="779"/>
    </location>
</feature>
<feature type="compositionally biased region" description="Basic residues" evidence="1">
    <location>
        <begin position="1952"/>
        <end position="1961"/>
    </location>
</feature>
<feature type="region of interest" description="Disordered" evidence="1">
    <location>
        <begin position="1715"/>
        <end position="1735"/>
    </location>
</feature>
<feature type="region of interest" description="Disordered" evidence="1">
    <location>
        <begin position="1347"/>
        <end position="1400"/>
    </location>
</feature>
<keyword evidence="3" id="KW-1185">Reference proteome</keyword>
<feature type="compositionally biased region" description="Polar residues" evidence="1">
    <location>
        <begin position="287"/>
        <end position="307"/>
    </location>
</feature>
<evidence type="ECO:0000313" key="3">
    <source>
        <dbReference type="Proteomes" id="UP001142055"/>
    </source>
</evidence>
<protein>
    <submittedName>
        <fullName evidence="2">Uncharacterized protein</fullName>
    </submittedName>
</protein>
<feature type="region of interest" description="Disordered" evidence="1">
    <location>
        <begin position="678"/>
        <end position="702"/>
    </location>
</feature>
<sequence>MLRKDYVSSPNMEMKIFAISEYCRYNLRVNRTDVEMAVLQSSTTTTTNSTIATKSQQTQAFHSQQSTSLLTHSNEPVLDENNSTKLSVKSFAPPLPPPTPTSLLSPSSASSSTSVVENFVSGTTAISNSSNDGAHVHLKRSDSATTVSTTLSNAKLSSLNVTMMRNNISNVAQVMVQSDRIQQQQQQQFSNVDNGNESHPPQINSGMGHFNRPRITTSNTSNIISQTTNTVPKISNMQSSLIERQMVSIQHQIDHSNYVNSPSSSSKCTNSSLGHHQHNHHNLNQLITTTNSGNPLRANESTVSPEQKPTPDHSSSSLSSASTLQSNYSMNQQIDSQTLSQSISNNSNNTNNSSDILGSSADAVDDDDLLASVAATGANSIDFNITDLNELNLLSMLEEIEESASQKSTEPTVSDGGNQQMSTMVNKLDESNVRMDETSSSSLQTTNLANTSNMDPVNVATTTATNVKVEPEFQSPNVMAPRTSQALSILAQIGQHHQSVKISNNTSTVLPTSGGQPILINSSTGAVLSQTQPFIQSSSSGMTATTSLASTLYPFTSMQHASLTQFSANVNNNKSQLSSQANSMVPSSSRHVIVPVRQIPAVRAVASQQITQSANPQQQQPPPPPQQQTLYRPINQIPTNSSGQQQNPVALSSPLLVNLLQSEMQPSTSLHQNLQHQSFTVGQPGGGTQQIRLIAPNGTQSDGTPLMMMVRVSQGNTQLINTTMGTIVATMPTSHISNSTHEQQHSQQHQFNTNVSIRKEPEQVNEQPPKPKKQRKSRSKQAIAERAAAKAAAEAEASASIAAASSTTNTSVQQVNYSLTSNAITSIPISIAGNNRLQSASPNATINLANFPNSSMAQTIKLQSGTKPQQTTTSLSGQHLFNQKQRVQPVVMITTTNGTNLLSTSDGNVVQTSSGGTFFIANVPSGNLNCNTSVTSTSTTTTAGVQLAGNRKQIFLATKSNSFPVSSALSSGAIVARLSSPVASSSQSLSSSLPSPLSSPLKFLTSTATGSSNSVPISIALTSNSSLLSNADNSKTSSLGNISSPSNNTNAPSTTVDSSLPPTSTNMVSLSSLPTSSSMALLNVTTIGKTPLSSIFTSRISSSSENILSTSKSFNISQASSITNVSSTVTSMISTQLQPQIVSNKFGLSTNQSILATSPKTITSTAYQFTNKSSLKTISVPVSSFQTMQKQVLPIKVSDLNTTTTNIGIVANCNPSNSTTSNDISQFVTKNIETETIGNLINDSQKEELKPSPAPSNQSTNLENYLSSSCNDDTESADRNDLGKDSIVSLNSFDDVLESGDGSGGSKLDINSMFSSNLPNEDESGRMSDFSAPISPSYFLAPASAFENKQQQQQNNQNTKNDNPTNTSVTSDAKKSAKSIDLNRNTPPSVTNSHTEPTATTTTAIMAKVEADPTTCISITNTTTTTTTTTTVTSKSSTSFNFFRSKINFSQDLPDHILDDDDDGDENDGDDFGLLNSPFLSGSIGTISGNSNLTSGISLLPSTTSSECNTSNQTNISLSIDEGNFCESPTLSLQSNDNKIDESFDAKMETEQQPQIIATKKEESSNSSSVSSQSTELVQTAHATMNGDLVDPKVFNSHLDSSNSKCLEEEDKTSSILPIKVETQNIPQKSQPIILSEKVNKTIPNKSANAVPKPKKSSNTTKSTASSGKGRTNRKTQVAKNEIANKSELHSLLASPTIKPANIPSLLVSDTSSIVSSTSTTSSSSNDSSSQMSTSRPVLVAFTPTNQISPNPNQQMDNLTQSTVSLSSTSTSGNTTSGTTTFVKVFMPGGTNASKILTLASGANFVTANTSGTQLASAQQQQQQQQQQTQSNSGQTIVSSQGSSMTTSTNPNAMYGRYIVNTDGNQITPLFVMKSLMMNNSVMDNQGTNLTSNNGNQIVGQQLKIIGSTVGGSQPLLMVSGATAQQLLSVKSANVAEQTTSNELVEIDPKPVGKKTTKSSTKKTNVPVSVSSSSSSFGCNESTISNESSSSSVLDIDSESNKTQTNLIDTTQTKPENSSSVVDSNSQLSQQVTTSDEVTLQEGNSESKQKEDSTNLNVENVVNSTESGNATSVQIMLPKTTLSSNDSHQSGNTLIINSAANNTTTTSTANVVFHADSSKIKDNKLNKNVTISQVVPKSSANPLTTGKRPIMTPKSITFTQTNQTSLQTASSSDLSVPSVFATKSATATITATKTLPTILRQSKRKTETYPSNTPNSSFDLQQQTPGGPIEISGESNEQMIVDNSISLIGSICHSPNKNLNRQLIMPNMIELVDEPTSEIGDVGQVVMPQPRKRARKSKVTTMQQPAALNELGTSLLLNEFNEIDLTNDDTDDSKRPSNSTASPRVLRKTPTISKQFQTPVNAVPAVNKRTPRKNPTTIPNISVHYVPGESTTSTNVFTSSNDAAVLSIAGTLKTDKARKGREMTSNSARQTRSNRSRVQTPGPLENQTTTPTPEIVITDNAVVDSMVINQANIEMVQMPLIDSHLQLTENIGIHVPQVTSPNAMANYLSVDDINPLQSSTIIEQQSNRAPTPSSTIVTTLPTVTPTLTIIESGNSNSSTASSSSSSNSLLMKRPRKSLHSPPTKPSLRSNSVTEPQNQIQPNKRRRITKTETK</sequence>
<feature type="region of interest" description="Disordered" evidence="1">
    <location>
        <begin position="256"/>
        <end position="359"/>
    </location>
</feature>
<feature type="region of interest" description="Disordered" evidence="1">
    <location>
        <begin position="1245"/>
        <end position="1282"/>
    </location>
</feature>
<feature type="compositionally biased region" description="Low complexity" evidence="1">
    <location>
        <begin position="1348"/>
        <end position="1367"/>
    </location>
</feature>
<feature type="compositionally biased region" description="Low complexity" evidence="1">
    <location>
        <begin position="261"/>
        <end position="272"/>
    </location>
</feature>
<proteinExistence type="predicted"/>
<feature type="region of interest" description="Disordered" evidence="1">
    <location>
        <begin position="432"/>
        <end position="456"/>
    </location>
</feature>
<feature type="region of interest" description="Disordered" evidence="1">
    <location>
        <begin position="402"/>
        <end position="421"/>
    </location>
</feature>
<feature type="region of interest" description="Disordered" evidence="1">
    <location>
        <begin position="1637"/>
        <end position="1683"/>
    </location>
</feature>
<reference evidence="2" key="1">
    <citation type="submission" date="2022-12" db="EMBL/GenBank/DDBJ databases">
        <title>Genome assemblies of Blomia tropicalis.</title>
        <authorList>
            <person name="Cui Y."/>
        </authorList>
    </citation>
    <scope>NUCLEOTIDE SEQUENCE</scope>
    <source>
        <tissue evidence="2">Adult mites</tissue>
    </source>
</reference>
<feature type="compositionally biased region" description="Low complexity" evidence="1">
    <location>
        <begin position="1817"/>
        <end position="1836"/>
    </location>
</feature>
<feature type="compositionally biased region" description="Polar residues" evidence="1">
    <location>
        <begin position="405"/>
        <end position="421"/>
    </location>
</feature>
<feature type="compositionally biased region" description="Polar residues" evidence="1">
    <location>
        <begin position="2033"/>
        <end position="2044"/>
    </location>
</feature>
<feature type="compositionally biased region" description="Low complexity" evidence="1">
    <location>
        <begin position="2549"/>
        <end position="2568"/>
    </location>
</feature>
<feature type="region of interest" description="Disordered" evidence="1">
    <location>
        <begin position="2416"/>
        <end position="2452"/>
    </location>
</feature>
<feature type="region of interest" description="Disordered" evidence="1">
    <location>
        <begin position="605"/>
        <end position="648"/>
    </location>
</feature>
<feature type="region of interest" description="Disordered" evidence="1">
    <location>
        <begin position="2202"/>
        <end position="2223"/>
    </location>
</feature>
<feature type="compositionally biased region" description="Low complexity" evidence="1">
    <location>
        <begin position="314"/>
        <end position="329"/>
    </location>
</feature>
<feature type="region of interest" description="Disordered" evidence="1">
    <location>
        <begin position="1034"/>
        <end position="1071"/>
    </location>
</feature>
<comment type="caution">
    <text evidence="2">The sequence shown here is derived from an EMBL/GenBank/DDBJ whole genome shotgun (WGS) entry which is preliminary data.</text>
</comment>
<feature type="compositionally biased region" description="Polar residues" evidence="1">
    <location>
        <begin position="2586"/>
        <end position="2601"/>
    </location>
</feature>
<feature type="compositionally biased region" description="Polar residues" evidence="1">
    <location>
        <begin position="1382"/>
        <end position="1397"/>
    </location>
</feature>
<feature type="region of interest" description="Disordered" evidence="1">
    <location>
        <begin position="760"/>
        <end position="788"/>
    </location>
</feature>
<feature type="region of interest" description="Disordered" evidence="1">
    <location>
        <begin position="2325"/>
        <end position="2358"/>
    </location>
</feature>
<feature type="compositionally biased region" description="Polar residues" evidence="1">
    <location>
        <begin position="606"/>
        <end position="615"/>
    </location>
</feature>
<feature type="compositionally biased region" description="Low complexity" evidence="1">
    <location>
        <begin position="336"/>
        <end position="359"/>
    </location>
</feature>
<feature type="compositionally biased region" description="Low complexity" evidence="1">
    <location>
        <begin position="101"/>
        <end position="110"/>
    </location>
</feature>
<evidence type="ECO:0000313" key="2">
    <source>
        <dbReference type="EMBL" id="KAJ6218449.1"/>
    </source>
</evidence>
<feature type="compositionally biased region" description="Low complexity" evidence="1">
    <location>
        <begin position="2018"/>
        <end position="2032"/>
    </location>
</feature>
<feature type="region of interest" description="Disordered" evidence="1">
    <location>
        <begin position="1817"/>
        <end position="1851"/>
    </location>
</feature>
<feature type="region of interest" description="Disordered" evidence="1">
    <location>
        <begin position="1938"/>
        <end position="2057"/>
    </location>
</feature>
<feature type="compositionally biased region" description="Polar residues" evidence="1">
    <location>
        <begin position="1255"/>
        <end position="1271"/>
    </location>
</feature>
<feature type="compositionally biased region" description="Polar residues" evidence="1">
    <location>
        <begin position="1056"/>
        <end position="1068"/>
    </location>
</feature>
<gene>
    <name evidence="2" type="ORF">RDWZM_009606</name>
</gene>
<accession>A0A9Q0M401</accession>
<feature type="compositionally biased region" description="Polar residues" evidence="1">
    <location>
        <begin position="438"/>
        <end position="455"/>
    </location>
</feature>
<feature type="compositionally biased region" description="Low complexity" evidence="1">
    <location>
        <begin position="1657"/>
        <end position="1669"/>
    </location>
</feature>
<feature type="compositionally biased region" description="Polar residues" evidence="1">
    <location>
        <begin position="1837"/>
        <end position="1851"/>
    </location>
</feature>
<evidence type="ECO:0000256" key="1">
    <source>
        <dbReference type="SAM" id="MobiDB-lite"/>
    </source>
</evidence>
<feature type="region of interest" description="Disordered" evidence="1">
    <location>
        <begin position="1299"/>
        <end position="1333"/>
    </location>
</feature>
<dbReference type="Proteomes" id="UP001142055">
    <property type="component" value="Chromosome 3"/>
</dbReference>
<feature type="compositionally biased region" description="Polar residues" evidence="1">
    <location>
        <begin position="2423"/>
        <end position="2452"/>
    </location>
</feature>